<evidence type="ECO:0000313" key="9">
    <source>
        <dbReference type="EMBL" id="MEJ2862720.1"/>
    </source>
</evidence>
<dbReference type="InterPro" id="IPR036259">
    <property type="entry name" value="MFS_trans_sf"/>
</dbReference>
<feature type="transmembrane region" description="Helical" evidence="7">
    <location>
        <begin position="45"/>
        <end position="68"/>
    </location>
</feature>
<evidence type="ECO:0000256" key="7">
    <source>
        <dbReference type="SAM" id="Phobius"/>
    </source>
</evidence>
<feature type="transmembrane region" description="Helical" evidence="7">
    <location>
        <begin position="276"/>
        <end position="297"/>
    </location>
</feature>
<gene>
    <name evidence="9" type="ORF">WCD58_16230</name>
</gene>
<dbReference type="Pfam" id="PF07690">
    <property type="entry name" value="MFS_1"/>
    <property type="match status" value="1"/>
</dbReference>
<comment type="caution">
    <text evidence="9">The sequence shown here is derived from an EMBL/GenBank/DDBJ whole genome shotgun (WGS) entry which is preliminary data.</text>
</comment>
<feature type="transmembrane region" description="Helical" evidence="7">
    <location>
        <begin position="214"/>
        <end position="231"/>
    </location>
</feature>
<dbReference type="InterPro" id="IPR011701">
    <property type="entry name" value="MFS"/>
</dbReference>
<feature type="transmembrane region" description="Helical" evidence="7">
    <location>
        <begin position="309"/>
        <end position="327"/>
    </location>
</feature>
<accession>A0ABU8M5W9</accession>
<dbReference type="PANTHER" id="PTHR42718:SF46">
    <property type="entry name" value="BLR6921 PROTEIN"/>
    <property type="match status" value="1"/>
</dbReference>
<dbReference type="SUPFAM" id="SSF103473">
    <property type="entry name" value="MFS general substrate transporter"/>
    <property type="match status" value="1"/>
</dbReference>
<feature type="transmembrane region" description="Helical" evidence="7">
    <location>
        <begin position="237"/>
        <end position="255"/>
    </location>
</feature>
<evidence type="ECO:0000256" key="6">
    <source>
        <dbReference type="ARBA" id="ARBA00023136"/>
    </source>
</evidence>
<evidence type="ECO:0000313" key="10">
    <source>
        <dbReference type="Proteomes" id="UP001369736"/>
    </source>
</evidence>
<keyword evidence="5 7" id="KW-1133">Transmembrane helix</keyword>
<keyword evidence="6 7" id="KW-0472">Membrane</keyword>
<feature type="transmembrane region" description="Helical" evidence="7">
    <location>
        <begin position="339"/>
        <end position="363"/>
    </location>
</feature>
<proteinExistence type="predicted"/>
<feature type="transmembrane region" description="Helical" evidence="7">
    <location>
        <begin position="430"/>
        <end position="450"/>
    </location>
</feature>
<dbReference type="Gene3D" id="1.20.1720.10">
    <property type="entry name" value="Multidrug resistance protein D"/>
    <property type="match status" value="1"/>
</dbReference>
<dbReference type="Gene3D" id="1.20.1250.20">
    <property type="entry name" value="MFS general substrate transporter like domains"/>
    <property type="match status" value="1"/>
</dbReference>
<dbReference type="InterPro" id="IPR020846">
    <property type="entry name" value="MFS_dom"/>
</dbReference>
<feature type="transmembrane region" description="Helical" evidence="7">
    <location>
        <begin position="402"/>
        <end position="424"/>
    </location>
</feature>
<feature type="transmembrane region" description="Helical" evidence="7">
    <location>
        <begin position="109"/>
        <end position="130"/>
    </location>
</feature>
<feature type="transmembrane region" description="Helical" evidence="7">
    <location>
        <begin position="179"/>
        <end position="202"/>
    </location>
</feature>
<evidence type="ECO:0000256" key="1">
    <source>
        <dbReference type="ARBA" id="ARBA00004651"/>
    </source>
</evidence>
<dbReference type="PROSITE" id="PS50850">
    <property type="entry name" value="MFS"/>
    <property type="match status" value="1"/>
</dbReference>
<protein>
    <submittedName>
        <fullName evidence="9">MFS transporter</fullName>
    </submittedName>
</protein>
<keyword evidence="10" id="KW-1185">Reference proteome</keyword>
<sequence length="458" mass="46125">MLLADRRTASPWLALAVLSTSMLMIILDGTIVSVALPALRDDLGFSAAGLSWTVNAYLVPLGGLLLLAGRLGDLVGRRRMLVAGLVLFTLASLACGLATGPAMLVAARAVQGVAAALASSVVLGMVVSLFDDAGDGAERSSTRRDRDRARALGAYAFVGAAGASLGLLLGGVLTEAIGWRSIFLVNVPIGVVAALLAVLVLAPDPARRSGARPDLLGAALVTLGLATLAFAIVETRWVAGVVAVVLLAGFAWRQARAAAPLVPPAVLRSRSVSFGNLAQVLTVAAMMGFQFATALFLQQVLAYSPGETGLAMLPVAAIIGVVALRWAGPLVARFTARRVLLAGLGLLLAGFAVLVLAPGTAYLTDLLPALVLLGLGAGLVMPSVTSVVMSDADADTAGLTSGLANTGQQVGGAIGIAVLAAVAAADGFRAAYLVAGGLVLAAALVVALALPRERLSTV</sequence>
<name>A0ABU8M5W9_9PSEU</name>
<keyword evidence="4 7" id="KW-0812">Transmembrane</keyword>
<comment type="subcellular location">
    <subcellularLocation>
        <location evidence="1">Cell membrane</location>
        <topology evidence="1">Multi-pass membrane protein</topology>
    </subcellularLocation>
</comment>
<evidence type="ECO:0000256" key="2">
    <source>
        <dbReference type="ARBA" id="ARBA00022448"/>
    </source>
</evidence>
<organism evidence="9 10">
    <name type="scientific">Actinomycetospora flava</name>
    <dbReference type="NCBI Taxonomy" id="3129232"/>
    <lineage>
        <taxon>Bacteria</taxon>
        <taxon>Bacillati</taxon>
        <taxon>Actinomycetota</taxon>
        <taxon>Actinomycetes</taxon>
        <taxon>Pseudonocardiales</taxon>
        <taxon>Pseudonocardiaceae</taxon>
        <taxon>Actinomycetospora</taxon>
    </lineage>
</organism>
<feature type="transmembrane region" description="Helical" evidence="7">
    <location>
        <begin position="80"/>
        <end position="103"/>
    </location>
</feature>
<feature type="transmembrane region" description="Helical" evidence="7">
    <location>
        <begin position="12"/>
        <end position="39"/>
    </location>
</feature>
<evidence type="ECO:0000256" key="3">
    <source>
        <dbReference type="ARBA" id="ARBA00022475"/>
    </source>
</evidence>
<dbReference type="PANTHER" id="PTHR42718">
    <property type="entry name" value="MAJOR FACILITATOR SUPERFAMILY MULTIDRUG TRANSPORTER MFSC"/>
    <property type="match status" value="1"/>
</dbReference>
<feature type="transmembrane region" description="Helical" evidence="7">
    <location>
        <begin position="369"/>
        <end position="390"/>
    </location>
</feature>
<feature type="domain" description="Major facilitator superfamily (MFS) profile" evidence="8">
    <location>
        <begin position="14"/>
        <end position="454"/>
    </location>
</feature>
<dbReference type="RefSeq" id="WP_337704095.1">
    <property type="nucleotide sequence ID" value="NZ_JBBEGM010000006.1"/>
</dbReference>
<keyword evidence="2" id="KW-0813">Transport</keyword>
<evidence type="ECO:0000256" key="4">
    <source>
        <dbReference type="ARBA" id="ARBA00022692"/>
    </source>
</evidence>
<dbReference type="Proteomes" id="UP001369736">
    <property type="component" value="Unassembled WGS sequence"/>
</dbReference>
<reference evidence="9 10" key="1">
    <citation type="submission" date="2024-03" db="EMBL/GenBank/DDBJ databases">
        <title>Actinomycetospora sp. OC33-EN07, a novel actinomycete isolated from wild orchid (Aerides multiflora).</title>
        <authorList>
            <person name="Suriyachadkun C."/>
        </authorList>
    </citation>
    <scope>NUCLEOTIDE SEQUENCE [LARGE SCALE GENOMIC DNA]</scope>
    <source>
        <strain evidence="9 10">OC33-EN07</strain>
    </source>
</reference>
<feature type="transmembrane region" description="Helical" evidence="7">
    <location>
        <begin position="151"/>
        <end position="173"/>
    </location>
</feature>
<keyword evidence="3" id="KW-1003">Cell membrane</keyword>
<evidence type="ECO:0000259" key="8">
    <source>
        <dbReference type="PROSITE" id="PS50850"/>
    </source>
</evidence>
<evidence type="ECO:0000256" key="5">
    <source>
        <dbReference type="ARBA" id="ARBA00022989"/>
    </source>
</evidence>
<dbReference type="EMBL" id="JBBEGM010000006">
    <property type="protein sequence ID" value="MEJ2862720.1"/>
    <property type="molecule type" value="Genomic_DNA"/>
</dbReference>